<dbReference type="RefSeq" id="WP_189439216.1">
    <property type="nucleotide sequence ID" value="NZ_BMXT01000001.1"/>
</dbReference>
<gene>
    <name evidence="7" type="primary">wecB</name>
    <name evidence="7" type="ORF">GCM10008098_00760</name>
</gene>
<evidence type="ECO:0000256" key="2">
    <source>
        <dbReference type="ARBA" id="ARBA00036080"/>
    </source>
</evidence>
<dbReference type="Proteomes" id="UP000621898">
    <property type="component" value="Unassembled WGS sequence"/>
</dbReference>
<feature type="domain" description="UDP-N-acetylglucosamine 2-epimerase" evidence="6">
    <location>
        <begin position="24"/>
        <end position="356"/>
    </location>
</feature>
<dbReference type="InterPro" id="IPR003331">
    <property type="entry name" value="UDP_GlcNAc_Epimerase_2_dom"/>
</dbReference>
<dbReference type="NCBIfam" id="TIGR00236">
    <property type="entry name" value="wecB"/>
    <property type="match status" value="1"/>
</dbReference>
<evidence type="ECO:0000256" key="1">
    <source>
        <dbReference type="ARBA" id="ARBA00023235"/>
    </source>
</evidence>
<keyword evidence="1 5" id="KW-0413">Isomerase</keyword>
<reference evidence="8" key="1">
    <citation type="journal article" date="2019" name="Int. J. Syst. Evol. Microbiol.">
        <title>The Global Catalogue of Microorganisms (GCM) 10K type strain sequencing project: providing services to taxonomists for standard genome sequencing and annotation.</title>
        <authorList>
            <consortium name="The Broad Institute Genomics Platform"/>
            <consortium name="The Broad Institute Genome Sequencing Center for Infectious Disease"/>
            <person name="Wu L."/>
            <person name="Ma J."/>
        </authorList>
    </citation>
    <scope>NUCLEOTIDE SEQUENCE [LARGE SCALE GENOMIC DNA]</scope>
    <source>
        <strain evidence="8">KCTC 22232</strain>
    </source>
</reference>
<sequence length="370" mass="41399">MQDVLIICGTRPEIIKLAPLYHSLRASGWAQPRWLHTGQHDEMARQMLACFGIVPDVWLERGGDGLSEFSTRCRTLLDMVISSGTWSLVVVQGDTESAFLGALCGFYHHVPVAHVEAGLRTYDLERPFPEEGLRQMISRITRFHFAPTERAALALRDEAIALERIFVTGNTVIDAQHWVVRHHRIQRRVESRGHLLVTAHRRENWGSDLREICYAIADVASRHPELQVLFPVHLNPVVGQPVRAILGELANVHLSPPFDYLEMQQALIDSWLVLTDSGGLQEEAPTFGVPLLVLRTETERPEAIEAGCARLAGTQRVSIVRQIEELWSDPAAYQSMARAGNPFGDGQASVRIVNLLQNALACDERLRAVI</sequence>
<dbReference type="SUPFAM" id="SSF53756">
    <property type="entry name" value="UDP-Glycosyltransferase/glycogen phosphorylase"/>
    <property type="match status" value="1"/>
</dbReference>
<proteinExistence type="inferred from homology"/>
<comment type="similarity">
    <text evidence="3 5">Belongs to the UDP-N-acetylglucosamine 2-epimerase family.</text>
</comment>
<evidence type="ECO:0000256" key="3">
    <source>
        <dbReference type="ARBA" id="ARBA00038209"/>
    </source>
</evidence>
<protein>
    <recommendedName>
        <fullName evidence="4">UDP-N-acetylglucosamine 2-epimerase (non-hydrolyzing)</fullName>
        <ecNumber evidence="4">5.1.3.14</ecNumber>
    </recommendedName>
</protein>
<accession>A0ABQ2ZG89</accession>
<evidence type="ECO:0000256" key="4">
    <source>
        <dbReference type="ARBA" id="ARBA00038858"/>
    </source>
</evidence>
<name>A0ABQ2ZG89_9GAMM</name>
<evidence type="ECO:0000313" key="8">
    <source>
        <dbReference type="Proteomes" id="UP000621898"/>
    </source>
</evidence>
<dbReference type="InterPro" id="IPR029767">
    <property type="entry name" value="WecB-like"/>
</dbReference>
<comment type="caution">
    <text evidence="7">The sequence shown here is derived from an EMBL/GenBank/DDBJ whole genome shotgun (WGS) entry which is preliminary data.</text>
</comment>
<organism evidence="7 8">
    <name type="scientific">Rhodanobacter panaciterrae</name>
    <dbReference type="NCBI Taxonomy" id="490572"/>
    <lineage>
        <taxon>Bacteria</taxon>
        <taxon>Pseudomonadati</taxon>
        <taxon>Pseudomonadota</taxon>
        <taxon>Gammaproteobacteria</taxon>
        <taxon>Lysobacterales</taxon>
        <taxon>Rhodanobacteraceae</taxon>
        <taxon>Rhodanobacter</taxon>
    </lineage>
</organism>
<dbReference type="EC" id="5.1.3.14" evidence="4"/>
<comment type="catalytic activity">
    <reaction evidence="2">
        <text>UDP-N-acetyl-alpha-D-glucosamine = UDP-N-acetyl-alpha-D-mannosamine</text>
        <dbReference type="Rhea" id="RHEA:17213"/>
        <dbReference type="ChEBI" id="CHEBI:57705"/>
        <dbReference type="ChEBI" id="CHEBI:68623"/>
        <dbReference type="EC" id="5.1.3.14"/>
    </reaction>
</comment>
<dbReference type="Pfam" id="PF02350">
    <property type="entry name" value="Epimerase_2"/>
    <property type="match status" value="1"/>
</dbReference>
<dbReference type="EMBL" id="BMXT01000001">
    <property type="protein sequence ID" value="GGY13974.1"/>
    <property type="molecule type" value="Genomic_DNA"/>
</dbReference>
<evidence type="ECO:0000259" key="6">
    <source>
        <dbReference type="Pfam" id="PF02350"/>
    </source>
</evidence>
<dbReference type="Gene3D" id="3.40.50.2000">
    <property type="entry name" value="Glycogen Phosphorylase B"/>
    <property type="match status" value="2"/>
</dbReference>
<dbReference type="PANTHER" id="PTHR43174:SF2">
    <property type="entry name" value="UDP-N-ACETYLGLUCOSAMINE 2-EPIMERASE"/>
    <property type="match status" value="1"/>
</dbReference>
<keyword evidence="8" id="KW-1185">Reference proteome</keyword>
<dbReference type="CDD" id="cd03786">
    <property type="entry name" value="GTB_UDP-GlcNAc_2-Epimerase"/>
    <property type="match status" value="1"/>
</dbReference>
<dbReference type="PANTHER" id="PTHR43174">
    <property type="entry name" value="UDP-N-ACETYLGLUCOSAMINE 2-EPIMERASE"/>
    <property type="match status" value="1"/>
</dbReference>
<evidence type="ECO:0000256" key="5">
    <source>
        <dbReference type="RuleBase" id="RU003513"/>
    </source>
</evidence>
<evidence type="ECO:0000313" key="7">
    <source>
        <dbReference type="EMBL" id="GGY13974.1"/>
    </source>
</evidence>